<sequence>MHPMIQRFVDSEFLDEQQAEFIEKAIENHENIIISGHRSTGIRQLLAIMMGIAKKQFKSVQVKGLESIDEDAEYYLIPGIDTEEFEDIVQKAFDKPNSSLITIKEPEHPYSIMKIMKKGGKTSGDYSKVVNFLEARKIDGVPFMISTTKMTYNEKHGIDKDKVERFKAF</sequence>
<organism evidence="1 2">
    <name type="scientific">Finegoldia magna</name>
    <name type="common">Peptostreptococcus magnus</name>
    <dbReference type="NCBI Taxonomy" id="1260"/>
    <lineage>
        <taxon>Bacteria</taxon>
        <taxon>Bacillati</taxon>
        <taxon>Bacillota</taxon>
        <taxon>Tissierellia</taxon>
        <taxon>Tissierellales</taxon>
        <taxon>Peptoniphilaceae</taxon>
        <taxon>Finegoldia</taxon>
    </lineage>
</organism>
<gene>
    <name evidence="1" type="ORF">B9N56_02090</name>
</gene>
<dbReference type="OMA" id="FMISTTK"/>
<dbReference type="RefSeq" id="WP_002838567.1">
    <property type="nucleotide sequence ID" value="NZ_CABKMR010000001.1"/>
</dbReference>
<accession>A0A133N379</accession>
<comment type="caution">
    <text evidence="1">The sequence shown here is derived from an EMBL/GenBank/DDBJ whole genome shotgun (WGS) entry which is preliminary data.</text>
</comment>
<dbReference type="Proteomes" id="UP000215361">
    <property type="component" value="Unassembled WGS sequence"/>
</dbReference>
<dbReference type="AlphaFoldDB" id="A0A133N379"/>
<protein>
    <submittedName>
        <fullName evidence="1">Uncharacterized protein</fullName>
    </submittedName>
</protein>
<evidence type="ECO:0000313" key="1">
    <source>
        <dbReference type="EMBL" id="OXZ39164.1"/>
    </source>
</evidence>
<evidence type="ECO:0000313" key="2">
    <source>
        <dbReference type="Proteomes" id="UP000215361"/>
    </source>
</evidence>
<name>A0A133N379_FINMA</name>
<dbReference type="EMBL" id="NDYI01000006">
    <property type="protein sequence ID" value="OXZ39164.1"/>
    <property type="molecule type" value="Genomic_DNA"/>
</dbReference>
<reference evidence="2" key="1">
    <citation type="submission" date="2017-04" db="EMBL/GenBank/DDBJ databases">
        <title>Finegoldia magna isolated from orthopedic joint implant-associated infections.</title>
        <authorList>
            <person name="Bjorklund S."/>
            <person name="Bruggemann H."/>
            <person name="Jensen A."/>
            <person name="Hellmark B."/>
            <person name="Soderquist B."/>
        </authorList>
    </citation>
    <scope>NUCLEOTIDE SEQUENCE [LARGE SCALE GENOMIC DNA]</scope>
    <source>
        <strain evidence="2">08T492</strain>
    </source>
</reference>
<proteinExistence type="predicted"/>